<evidence type="ECO:0000256" key="1">
    <source>
        <dbReference type="SAM" id="Phobius"/>
    </source>
</evidence>
<organism evidence="2 3">
    <name type="scientific">Blautia ammoniilytica</name>
    <dbReference type="NCBI Taxonomy" id="2981782"/>
    <lineage>
        <taxon>Bacteria</taxon>
        <taxon>Bacillati</taxon>
        <taxon>Bacillota</taxon>
        <taxon>Clostridia</taxon>
        <taxon>Lachnospirales</taxon>
        <taxon>Lachnospiraceae</taxon>
        <taxon>Blautia</taxon>
    </lineage>
</organism>
<dbReference type="RefSeq" id="WP_262582790.1">
    <property type="nucleotide sequence ID" value="NZ_JAOQJL010000018.1"/>
</dbReference>
<keyword evidence="1" id="KW-0812">Transmembrane</keyword>
<proteinExistence type="predicted"/>
<name>A0ABT2TUA0_9FIRM</name>
<evidence type="ECO:0000313" key="3">
    <source>
        <dbReference type="Proteomes" id="UP001652409"/>
    </source>
</evidence>
<dbReference type="Proteomes" id="UP001652409">
    <property type="component" value="Unassembled WGS sequence"/>
</dbReference>
<keyword evidence="3" id="KW-1185">Reference proteome</keyword>
<sequence>MLFQEPAVHCTELWKKPGESCGMEKIEEIESRNNKAERKSFWKYRADLFPPKSKVCRPEKVSLCRPFRRLKKASLTVECALVLPLFLAAVTVMISFMDIYKVQTQHLVSLCQKAKEIGMYTYAMGENGTSELILPDIYSFQPIGGILPLPAVWTCTTVKVHTWTGMEHRTGIGDGSEGESGKMVYMTENGQVYHKKMSCSYLDLSITQVAGSSVSSRRNAYGEKYYPCESCSKGKKAAGRVYITEKGNRYHNLETCSGLKRAVRLVKESEIKGIHACSRCG</sequence>
<gene>
    <name evidence="2" type="ORF">OCV61_10380</name>
</gene>
<evidence type="ECO:0000313" key="2">
    <source>
        <dbReference type="EMBL" id="MCU6765813.1"/>
    </source>
</evidence>
<evidence type="ECO:0008006" key="4">
    <source>
        <dbReference type="Google" id="ProtNLM"/>
    </source>
</evidence>
<feature type="transmembrane region" description="Helical" evidence="1">
    <location>
        <begin position="75"/>
        <end position="97"/>
    </location>
</feature>
<reference evidence="2 3" key="1">
    <citation type="journal article" date="2021" name="ISME Commun">
        <title>Automated analysis of genomic sequences facilitates high-throughput and comprehensive description of bacteria.</title>
        <authorList>
            <person name="Hitch T.C.A."/>
        </authorList>
    </citation>
    <scope>NUCLEOTIDE SEQUENCE [LARGE SCALE GENOMIC DNA]</scope>
    <source>
        <strain evidence="2 3">Sanger_23</strain>
    </source>
</reference>
<dbReference type="EMBL" id="JAOQJL010000018">
    <property type="protein sequence ID" value="MCU6765813.1"/>
    <property type="molecule type" value="Genomic_DNA"/>
</dbReference>
<keyword evidence="1" id="KW-0472">Membrane</keyword>
<protein>
    <recommendedName>
        <fullName evidence="4">Pilus assembly protein</fullName>
    </recommendedName>
</protein>
<keyword evidence="1" id="KW-1133">Transmembrane helix</keyword>
<comment type="caution">
    <text evidence="2">The sequence shown here is derived from an EMBL/GenBank/DDBJ whole genome shotgun (WGS) entry which is preliminary data.</text>
</comment>
<accession>A0ABT2TUA0</accession>